<dbReference type="PANTHER" id="PTHR43156">
    <property type="entry name" value="STAGE II SPORULATION PROTEIN E-RELATED"/>
    <property type="match status" value="1"/>
</dbReference>
<dbReference type="EC" id="3.1.3.3" evidence="3"/>
<dbReference type="InterPro" id="IPR052016">
    <property type="entry name" value="Bact_Sigma-Reg"/>
</dbReference>
<dbReference type="Pfam" id="PF07228">
    <property type="entry name" value="SpoIIE"/>
    <property type="match status" value="1"/>
</dbReference>
<keyword evidence="4" id="KW-1185">Reference proteome</keyword>
<dbReference type="GO" id="GO:0016791">
    <property type="term" value="F:phosphatase activity"/>
    <property type="evidence" value="ECO:0007669"/>
    <property type="project" value="TreeGrafter"/>
</dbReference>
<dbReference type="InterPro" id="IPR001932">
    <property type="entry name" value="PPM-type_phosphatase-like_dom"/>
</dbReference>
<evidence type="ECO:0000313" key="3">
    <source>
        <dbReference type="EMBL" id="VVM05024.1"/>
    </source>
</evidence>
<dbReference type="AlphaFoldDB" id="A0A5E6M647"/>
<dbReference type="SUPFAM" id="SSF81606">
    <property type="entry name" value="PP2C-like"/>
    <property type="match status" value="1"/>
</dbReference>
<gene>
    <name evidence="3" type="primary">rsbU</name>
    <name evidence="3" type="ORF">MAMT_00418</name>
</gene>
<dbReference type="InterPro" id="IPR036457">
    <property type="entry name" value="PPM-type-like_dom_sf"/>
</dbReference>
<dbReference type="SMART" id="SM00331">
    <property type="entry name" value="PP2C_SIG"/>
    <property type="match status" value="1"/>
</dbReference>
<dbReference type="Proteomes" id="UP000334923">
    <property type="component" value="Unassembled WGS sequence"/>
</dbReference>
<accession>A0A5E6M647</accession>
<name>A0A5E6M647_9BACT</name>
<proteinExistence type="predicted"/>
<sequence length="414" mass="43772">MVTSQGGRRVETNQANQFRHSRESLLLIAELGRALGTGGESESLVYALLEGLAALLQASSIALLSRGEGGEVGEIWGRGEPSAELGAMAKRRWQSGREGSGGKEVEREGPWTLLPLSGSGFPFSLLAICLEPSVALCPAERGAAQAVGEAALLLAKQPAFRSNSRKARHLAAELFSAHLFQKSLFPRMAPAIPGFRVAAAHSAAGELSGDFYDLLPIDAHTCGILVGDVAGKGIAAALVGGMCRVAVRCQAACSRSPAGVLRRVNRLLHDDLAERTLVAMLYAVIDTESHEIRLARAGQEEPLLRRASGVVQVGTPGMCLGIDSGETFDAVLEDVSLFLEPGELLLFYTDGMTDVVGPGGTPLDKERLAEMLDRTGPRGAQASLETLFQELDLLRSPGELEDDVTLVALERVGS</sequence>
<dbReference type="PANTHER" id="PTHR43156:SF2">
    <property type="entry name" value="STAGE II SPORULATION PROTEIN E"/>
    <property type="match status" value="1"/>
</dbReference>
<protein>
    <submittedName>
        <fullName evidence="3">Phosphoserine phosphatase RsbU</fullName>
        <ecNumber evidence="3">3.1.3.3</ecNumber>
    </submittedName>
</protein>
<dbReference type="EMBL" id="CABFVA020000014">
    <property type="protein sequence ID" value="VVM05024.1"/>
    <property type="molecule type" value="Genomic_DNA"/>
</dbReference>
<evidence type="ECO:0000259" key="2">
    <source>
        <dbReference type="SMART" id="SM00331"/>
    </source>
</evidence>
<dbReference type="OrthoDB" id="311592at2"/>
<keyword evidence="1 3" id="KW-0378">Hydrolase</keyword>
<evidence type="ECO:0000256" key="1">
    <source>
        <dbReference type="ARBA" id="ARBA00022801"/>
    </source>
</evidence>
<evidence type="ECO:0000313" key="4">
    <source>
        <dbReference type="Proteomes" id="UP000334923"/>
    </source>
</evidence>
<reference evidence="3 4" key="1">
    <citation type="submission" date="2019-09" db="EMBL/GenBank/DDBJ databases">
        <authorList>
            <person name="Cremers G."/>
        </authorList>
    </citation>
    <scope>NUCLEOTIDE SEQUENCE [LARGE SCALE GENOMIC DNA]</scope>
    <source>
        <strain evidence="3">4A</strain>
    </source>
</reference>
<organism evidence="3 4">
    <name type="scientific">Methylacidimicrobium tartarophylax</name>
    <dbReference type="NCBI Taxonomy" id="1041768"/>
    <lineage>
        <taxon>Bacteria</taxon>
        <taxon>Pseudomonadati</taxon>
        <taxon>Verrucomicrobiota</taxon>
        <taxon>Methylacidimicrobium</taxon>
    </lineage>
</organism>
<dbReference type="Gene3D" id="3.60.40.10">
    <property type="entry name" value="PPM-type phosphatase domain"/>
    <property type="match status" value="1"/>
</dbReference>
<feature type="domain" description="PPM-type phosphatase" evidence="2">
    <location>
        <begin position="192"/>
        <end position="411"/>
    </location>
</feature>